<reference evidence="5" key="1">
    <citation type="submission" date="2022-08" db="EMBL/GenBank/DDBJ databases">
        <title>Novel sulfate-reducing endosymbionts in the free-living metamonad Anaeramoeba.</title>
        <authorList>
            <person name="Jerlstrom-Hultqvist J."/>
            <person name="Cepicka I."/>
            <person name="Gallot-Lavallee L."/>
            <person name="Salas-Leiva D."/>
            <person name="Curtis B.A."/>
            <person name="Zahonova K."/>
            <person name="Pipaliya S."/>
            <person name="Dacks J."/>
            <person name="Roger A.J."/>
        </authorList>
    </citation>
    <scope>NUCLEOTIDE SEQUENCE</scope>
    <source>
        <strain evidence="5">Schooner1</strain>
    </source>
</reference>
<dbReference type="PANTHER" id="PTHR47966:SF51">
    <property type="entry name" value="BETA-SITE APP-CLEAVING ENZYME, ISOFORM A-RELATED"/>
    <property type="match status" value="1"/>
</dbReference>
<feature type="signal peptide" evidence="3">
    <location>
        <begin position="1"/>
        <end position="15"/>
    </location>
</feature>
<comment type="caution">
    <text evidence="5">The sequence shown here is derived from an EMBL/GenBank/DDBJ whole genome shotgun (WGS) entry which is preliminary data.</text>
</comment>
<evidence type="ECO:0000256" key="2">
    <source>
        <dbReference type="RuleBase" id="RU000454"/>
    </source>
</evidence>
<keyword evidence="2" id="KW-0645">Protease</keyword>
<dbReference type="PRINTS" id="PR00792">
    <property type="entry name" value="PEPSIN"/>
</dbReference>
<evidence type="ECO:0000256" key="3">
    <source>
        <dbReference type="SAM" id="SignalP"/>
    </source>
</evidence>
<feature type="domain" description="Peptidase A1" evidence="4">
    <location>
        <begin position="63"/>
        <end position="376"/>
    </location>
</feature>
<dbReference type="EMBL" id="JAOAOG010000216">
    <property type="protein sequence ID" value="KAJ6239891.1"/>
    <property type="molecule type" value="Genomic_DNA"/>
</dbReference>
<keyword evidence="2" id="KW-0378">Hydrolase</keyword>
<sequence>MKFLLLLILFVAISCHVIHIPIHKHEYTDREKLERFNKLRDHQSNYHLGARNIDLNNYMNTQYYGNIQIGTPPQNFNTLFDTGSSNLWVPSSKCSTIACILHDRYDHTKSSTYVKNGESLDIKYGSGEIKGFLSQDSVNFGGPEVQEVVFGEVTEEDGVSFILSKFDGVLGLAYPTIAVDQVTPVFDQMFQQGLVDRFIFGFYLSTTDGSTPIKGELTLGATDTSFYTGDLKYYPVVQELWYVIEFDDITIGGVKQNYCANKEGGKCQGVIDTGTSTLTAPTSVADDLSIKIHVKSDCSNLGTLPEIAYIINGDSYPLQPQDYVLKETIFGETNCITGVIPLDAESPEGPIYILGDIFLRVYYSAYDRENNQVGFAKAN</sequence>
<dbReference type="InterPro" id="IPR033121">
    <property type="entry name" value="PEPTIDASE_A1"/>
</dbReference>
<dbReference type="SUPFAM" id="SSF50630">
    <property type="entry name" value="Acid proteases"/>
    <property type="match status" value="1"/>
</dbReference>
<dbReference type="Gene3D" id="2.40.70.10">
    <property type="entry name" value="Acid Proteases"/>
    <property type="match status" value="2"/>
</dbReference>
<dbReference type="InterPro" id="IPR001969">
    <property type="entry name" value="Aspartic_peptidase_AS"/>
</dbReference>
<keyword evidence="2" id="KW-0064">Aspartyl protease</keyword>
<feature type="chain" id="PRO_5047047619" evidence="3">
    <location>
        <begin position="16"/>
        <end position="379"/>
    </location>
</feature>
<dbReference type="PROSITE" id="PS51767">
    <property type="entry name" value="PEPTIDASE_A1"/>
    <property type="match status" value="1"/>
</dbReference>
<protein>
    <submittedName>
        <fullName evidence="5">Beta-site app-cleaving enzyme</fullName>
    </submittedName>
</protein>
<evidence type="ECO:0000313" key="5">
    <source>
        <dbReference type="EMBL" id="KAJ6239891.1"/>
    </source>
</evidence>
<dbReference type="PROSITE" id="PS51257">
    <property type="entry name" value="PROKAR_LIPOPROTEIN"/>
    <property type="match status" value="1"/>
</dbReference>
<evidence type="ECO:0000256" key="1">
    <source>
        <dbReference type="ARBA" id="ARBA00007447"/>
    </source>
</evidence>
<gene>
    <name evidence="5" type="ORF">M0813_24811</name>
</gene>
<dbReference type="PANTHER" id="PTHR47966">
    <property type="entry name" value="BETA-SITE APP-CLEAVING ENZYME, ISOFORM A-RELATED"/>
    <property type="match status" value="1"/>
</dbReference>
<dbReference type="Pfam" id="PF00026">
    <property type="entry name" value="Asp"/>
    <property type="match status" value="1"/>
</dbReference>
<comment type="similarity">
    <text evidence="1 2">Belongs to the peptidase A1 family.</text>
</comment>
<evidence type="ECO:0000259" key="4">
    <source>
        <dbReference type="PROSITE" id="PS51767"/>
    </source>
</evidence>
<keyword evidence="3" id="KW-0732">Signal</keyword>
<dbReference type="InterPro" id="IPR021109">
    <property type="entry name" value="Peptidase_aspartic_dom_sf"/>
</dbReference>
<dbReference type="Proteomes" id="UP001150062">
    <property type="component" value="Unassembled WGS sequence"/>
</dbReference>
<proteinExistence type="inferred from homology"/>
<dbReference type="InterPro" id="IPR001461">
    <property type="entry name" value="Aspartic_peptidase_A1"/>
</dbReference>
<organism evidence="5 6">
    <name type="scientific">Anaeramoeba flamelloides</name>
    <dbReference type="NCBI Taxonomy" id="1746091"/>
    <lineage>
        <taxon>Eukaryota</taxon>
        <taxon>Metamonada</taxon>
        <taxon>Anaeramoebidae</taxon>
        <taxon>Anaeramoeba</taxon>
    </lineage>
</organism>
<keyword evidence="6" id="KW-1185">Reference proteome</keyword>
<accession>A0ABQ8Y4Y5</accession>
<dbReference type="PROSITE" id="PS00141">
    <property type="entry name" value="ASP_PROTEASE"/>
    <property type="match status" value="1"/>
</dbReference>
<evidence type="ECO:0000313" key="6">
    <source>
        <dbReference type="Proteomes" id="UP001150062"/>
    </source>
</evidence>
<name>A0ABQ8Y4Y5_9EUKA</name>